<feature type="compositionally biased region" description="Basic and acidic residues" evidence="1">
    <location>
        <begin position="1"/>
        <end position="25"/>
    </location>
</feature>
<gene>
    <name evidence="2" type="ORF">GCM10023200_42070</name>
</gene>
<proteinExistence type="predicted"/>
<dbReference type="EMBL" id="BAABHO010000038">
    <property type="protein sequence ID" value="GAA4800833.1"/>
    <property type="molecule type" value="Genomic_DNA"/>
</dbReference>
<organism evidence="2 3">
    <name type="scientific">Actinomycetospora chlora</name>
    <dbReference type="NCBI Taxonomy" id="663608"/>
    <lineage>
        <taxon>Bacteria</taxon>
        <taxon>Bacillati</taxon>
        <taxon>Actinomycetota</taxon>
        <taxon>Actinomycetes</taxon>
        <taxon>Pseudonocardiales</taxon>
        <taxon>Pseudonocardiaceae</taxon>
        <taxon>Actinomycetospora</taxon>
    </lineage>
</organism>
<evidence type="ECO:0000256" key="1">
    <source>
        <dbReference type="SAM" id="MobiDB-lite"/>
    </source>
</evidence>
<accession>A0ABP9BVP1</accession>
<comment type="caution">
    <text evidence="2">The sequence shown here is derived from an EMBL/GenBank/DDBJ whole genome shotgun (WGS) entry which is preliminary data.</text>
</comment>
<evidence type="ECO:0008006" key="4">
    <source>
        <dbReference type="Google" id="ProtNLM"/>
    </source>
</evidence>
<feature type="compositionally biased region" description="Basic and acidic residues" evidence="1">
    <location>
        <begin position="32"/>
        <end position="54"/>
    </location>
</feature>
<evidence type="ECO:0000313" key="3">
    <source>
        <dbReference type="Proteomes" id="UP001500928"/>
    </source>
</evidence>
<keyword evidence="3" id="KW-1185">Reference proteome</keyword>
<protein>
    <recommendedName>
        <fullName evidence="4">DUF2171 domain-containing protein</fullName>
    </recommendedName>
</protein>
<feature type="region of interest" description="Disordered" evidence="1">
    <location>
        <begin position="1"/>
        <end position="54"/>
    </location>
</feature>
<sequence length="54" mass="6305">MPNFIDGRRRGDHRVQGEKMTDYRDLSGTVRVDGKDAEDFGSDEWTHTVHELDR</sequence>
<evidence type="ECO:0000313" key="2">
    <source>
        <dbReference type="EMBL" id="GAA4800833.1"/>
    </source>
</evidence>
<name>A0ABP9BVP1_9PSEU</name>
<dbReference type="Proteomes" id="UP001500928">
    <property type="component" value="Unassembled WGS sequence"/>
</dbReference>
<reference evidence="3" key="1">
    <citation type="journal article" date="2019" name="Int. J. Syst. Evol. Microbiol.">
        <title>The Global Catalogue of Microorganisms (GCM) 10K type strain sequencing project: providing services to taxonomists for standard genome sequencing and annotation.</title>
        <authorList>
            <consortium name="The Broad Institute Genomics Platform"/>
            <consortium name="The Broad Institute Genome Sequencing Center for Infectious Disease"/>
            <person name="Wu L."/>
            <person name="Ma J."/>
        </authorList>
    </citation>
    <scope>NUCLEOTIDE SEQUENCE [LARGE SCALE GENOMIC DNA]</scope>
    <source>
        <strain evidence="3">JCM 17979</strain>
    </source>
</reference>